<accession>A0A6A7C7I8</accession>
<dbReference type="AlphaFoldDB" id="A0A6A7C7I8"/>
<evidence type="ECO:0000313" key="2">
    <source>
        <dbReference type="EMBL" id="KAF2863454.1"/>
    </source>
</evidence>
<proteinExistence type="predicted"/>
<feature type="transmembrane region" description="Helical" evidence="1">
    <location>
        <begin position="48"/>
        <end position="66"/>
    </location>
</feature>
<evidence type="ECO:0000256" key="1">
    <source>
        <dbReference type="SAM" id="Phobius"/>
    </source>
</evidence>
<protein>
    <submittedName>
        <fullName evidence="2">Uncharacterized protein</fullName>
    </submittedName>
</protein>
<dbReference type="Proteomes" id="UP000799421">
    <property type="component" value="Unassembled WGS sequence"/>
</dbReference>
<gene>
    <name evidence="2" type="ORF">K470DRAFT_126524</name>
</gene>
<keyword evidence="1" id="KW-0472">Membrane</keyword>
<keyword evidence="1" id="KW-1133">Transmembrane helix</keyword>
<organism evidence="2 3">
    <name type="scientific">Piedraia hortae CBS 480.64</name>
    <dbReference type="NCBI Taxonomy" id="1314780"/>
    <lineage>
        <taxon>Eukaryota</taxon>
        <taxon>Fungi</taxon>
        <taxon>Dikarya</taxon>
        <taxon>Ascomycota</taxon>
        <taxon>Pezizomycotina</taxon>
        <taxon>Dothideomycetes</taxon>
        <taxon>Dothideomycetidae</taxon>
        <taxon>Capnodiales</taxon>
        <taxon>Piedraiaceae</taxon>
        <taxon>Piedraia</taxon>
    </lineage>
</organism>
<name>A0A6A7C7I8_9PEZI</name>
<reference evidence="2" key="1">
    <citation type="journal article" date="2020" name="Stud. Mycol.">
        <title>101 Dothideomycetes genomes: a test case for predicting lifestyles and emergence of pathogens.</title>
        <authorList>
            <person name="Haridas S."/>
            <person name="Albert R."/>
            <person name="Binder M."/>
            <person name="Bloem J."/>
            <person name="Labutti K."/>
            <person name="Salamov A."/>
            <person name="Andreopoulos B."/>
            <person name="Baker S."/>
            <person name="Barry K."/>
            <person name="Bills G."/>
            <person name="Bluhm B."/>
            <person name="Cannon C."/>
            <person name="Castanera R."/>
            <person name="Culley D."/>
            <person name="Daum C."/>
            <person name="Ezra D."/>
            <person name="Gonzalez J."/>
            <person name="Henrissat B."/>
            <person name="Kuo A."/>
            <person name="Liang C."/>
            <person name="Lipzen A."/>
            <person name="Lutzoni F."/>
            <person name="Magnuson J."/>
            <person name="Mondo S."/>
            <person name="Nolan M."/>
            <person name="Ohm R."/>
            <person name="Pangilinan J."/>
            <person name="Park H.-J."/>
            <person name="Ramirez L."/>
            <person name="Alfaro M."/>
            <person name="Sun H."/>
            <person name="Tritt A."/>
            <person name="Yoshinaga Y."/>
            <person name="Zwiers L.-H."/>
            <person name="Turgeon B."/>
            <person name="Goodwin S."/>
            <person name="Spatafora J."/>
            <person name="Crous P."/>
            <person name="Grigoriev I."/>
        </authorList>
    </citation>
    <scope>NUCLEOTIDE SEQUENCE</scope>
    <source>
        <strain evidence="2">CBS 480.64</strain>
    </source>
</reference>
<dbReference type="EMBL" id="MU005961">
    <property type="protein sequence ID" value="KAF2863454.1"/>
    <property type="molecule type" value="Genomic_DNA"/>
</dbReference>
<sequence length="110" mass="12514">MPRGEIPHGHRSTIPCQNPRTGCNLPCATGRQSYHQGDTNSEKMEVIHTYRSIVTSFIYILPGILYKNRVRTFQARSACGASSTRLRRAEMEQYVLREDSCGERGVCVFY</sequence>
<keyword evidence="3" id="KW-1185">Reference proteome</keyword>
<keyword evidence="1" id="KW-0812">Transmembrane</keyword>
<evidence type="ECO:0000313" key="3">
    <source>
        <dbReference type="Proteomes" id="UP000799421"/>
    </source>
</evidence>